<feature type="compositionally biased region" description="Basic and acidic residues" evidence="2">
    <location>
        <begin position="149"/>
        <end position="162"/>
    </location>
</feature>
<reference evidence="3" key="1">
    <citation type="journal article" date="2021" name="Nat. Commun.">
        <title>Genetic determinants of endophytism in the Arabidopsis root mycobiome.</title>
        <authorList>
            <person name="Mesny F."/>
            <person name="Miyauchi S."/>
            <person name="Thiergart T."/>
            <person name="Pickel B."/>
            <person name="Atanasova L."/>
            <person name="Karlsson M."/>
            <person name="Huettel B."/>
            <person name="Barry K.W."/>
            <person name="Haridas S."/>
            <person name="Chen C."/>
            <person name="Bauer D."/>
            <person name="Andreopoulos W."/>
            <person name="Pangilinan J."/>
            <person name="LaButti K."/>
            <person name="Riley R."/>
            <person name="Lipzen A."/>
            <person name="Clum A."/>
            <person name="Drula E."/>
            <person name="Henrissat B."/>
            <person name="Kohler A."/>
            <person name="Grigoriev I.V."/>
            <person name="Martin F.M."/>
            <person name="Hacquard S."/>
        </authorList>
    </citation>
    <scope>NUCLEOTIDE SEQUENCE</scope>
    <source>
        <strain evidence="3">MPI-CAGE-AT-0147</strain>
    </source>
</reference>
<evidence type="ECO:0000256" key="2">
    <source>
        <dbReference type="SAM" id="MobiDB-lite"/>
    </source>
</evidence>
<sequence>MASHRHIPPTDTKLDIKKLIKDTCAWLNDDRLAVLPTQFEGADVEYNGVHMKTCEELDEFINRAGNGLRKLQRESRSQALLDRATRKAPSKYQELENTLASVSKHLKSTVEDLLHRGSSGRIVELQSALQAVQDEAERLERLLVVEEMKEEMAESGQSRDESPVEGETEMTQTKRPQTPLDMSRISKRPLVLSPGQEPRPSKRSSHTNLDERSKG</sequence>
<dbReference type="Proteomes" id="UP000738349">
    <property type="component" value="Unassembled WGS sequence"/>
</dbReference>
<keyword evidence="1" id="KW-0175">Coiled coil</keyword>
<comment type="caution">
    <text evidence="3">The sequence shown here is derived from an EMBL/GenBank/DDBJ whole genome shotgun (WGS) entry which is preliminary data.</text>
</comment>
<protein>
    <submittedName>
        <fullName evidence="3">Uncharacterized protein</fullName>
    </submittedName>
</protein>
<dbReference type="AlphaFoldDB" id="A0A9P9I9T7"/>
<organism evidence="3 4">
    <name type="scientific">Dactylonectria macrodidyma</name>
    <dbReference type="NCBI Taxonomy" id="307937"/>
    <lineage>
        <taxon>Eukaryota</taxon>
        <taxon>Fungi</taxon>
        <taxon>Dikarya</taxon>
        <taxon>Ascomycota</taxon>
        <taxon>Pezizomycotina</taxon>
        <taxon>Sordariomycetes</taxon>
        <taxon>Hypocreomycetidae</taxon>
        <taxon>Hypocreales</taxon>
        <taxon>Nectriaceae</taxon>
        <taxon>Dactylonectria</taxon>
    </lineage>
</organism>
<feature type="coiled-coil region" evidence="1">
    <location>
        <begin position="122"/>
        <end position="149"/>
    </location>
</feature>
<keyword evidence="4" id="KW-1185">Reference proteome</keyword>
<name>A0A9P9I9T7_9HYPO</name>
<accession>A0A9P9I9T7</accession>
<gene>
    <name evidence="3" type="ORF">EDB81DRAFT_893805</name>
</gene>
<dbReference type="EMBL" id="JAGMUV010000036">
    <property type="protein sequence ID" value="KAH7113086.1"/>
    <property type="molecule type" value="Genomic_DNA"/>
</dbReference>
<proteinExistence type="predicted"/>
<evidence type="ECO:0000313" key="4">
    <source>
        <dbReference type="Proteomes" id="UP000738349"/>
    </source>
</evidence>
<feature type="region of interest" description="Disordered" evidence="2">
    <location>
        <begin position="149"/>
        <end position="215"/>
    </location>
</feature>
<evidence type="ECO:0000313" key="3">
    <source>
        <dbReference type="EMBL" id="KAH7113086.1"/>
    </source>
</evidence>
<evidence type="ECO:0000256" key="1">
    <source>
        <dbReference type="SAM" id="Coils"/>
    </source>
</evidence>